<protein>
    <recommendedName>
        <fullName evidence="6">Probable septum site-determining protein MinC</fullName>
    </recommendedName>
</protein>
<dbReference type="RefSeq" id="WP_072579026.1">
    <property type="nucleotide sequence ID" value="NZ_CP016020.1"/>
</dbReference>
<dbReference type="EMBL" id="CP016020">
    <property type="protein sequence ID" value="APH04233.1"/>
    <property type="molecule type" value="Genomic_DNA"/>
</dbReference>
<evidence type="ECO:0000256" key="2">
    <source>
        <dbReference type="ARBA" id="ARBA00022618"/>
    </source>
</evidence>
<evidence type="ECO:0000256" key="6">
    <source>
        <dbReference type="HAMAP-Rule" id="MF_00267"/>
    </source>
</evidence>
<dbReference type="Gene3D" id="2.160.20.70">
    <property type="match status" value="1"/>
</dbReference>
<reference evidence="9 10" key="1">
    <citation type="journal article" date="2016" name="Sci. Rep.">
        <title>Complete genome sequence and transcriptomic analysis of a novel marine strain Bacillus weihaiensis reveals the mechanism of brown algae degradation.</title>
        <authorList>
            <person name="Zhu Y."/>
            <person name="Chen P."/>
            <person name="Bao Y."/>
            <person name="Men Y."/>
            <person name="Zeng Y."/>
            <person name="Yang J."/>
            <person name="Sun J."/>
            <person name="Sun Y."/>
        </authorList>
    </citation>
    <scope>NUCLEOTIDE SEQUENCE [LARGE SCALE GENOMIC DNA]</scope>
    <source>
        <strain evidence="9 10">Alg07</strain>
    </source>
</reference>
<organism evidence="9 10">
    <name type="scientific">Bacillus weihaiensis</name>
    <dbReference type="NCBI Taxonomy" id="1547283"/>
    <lineage>
        <taxon>Bacteria</taxon>
        <taxon>Bacillati</taxon>
        <taxon>Bacillota</taxon>
        <taxon>Bacilli</taxon>
        <taxon>Bacillales</taxon>
        <taxon>Bacillaceae</taxon>
        <taxon>Bacillus</taxon>
    </lineage>
</organism>
<dbReference type="AlphaFoldDB" id="A0A1L3MPF4"/>
<comment type="function">
    <text evidence="6">Cell division inhibitor that blocks the formation of polar Z ring septums. Rapidly oscillates between the poles of the cell to destabilize FtsZ filaments that have formed before they mature into polar Z rings. Prevents FtsZ polymerization.</text>
</comment>
<sequence>MKVQKQQLVTIKGTKDGLTLHLDDSCSFDQLLHELEEMLSLKQYIQQDGPVIGVKVKVGNRFVNKSQREKLELVIKQKRNLVVESIESNVMTKEEALRLKRETEVVSVAKIVRSGQVLKVKGDLLLIGDVNPGGTVIASGNIFVLGALRGIAHAGIEGNADAVIAASFMRPAQLRISEYINRAPDHQPNEGKNEMECAYMNEQDEMVIERLQQLTHLRPNLTRFEGGI</sequence>
<evidence type="ECO:0000313" key="9">
    <source>
        <dbReference type="EMBL" id="APH04233.1"/>
    </source>
</evidence>
<dbReference type="GO" id="GO:0000917">
    <property type="term" value="P:division septum assembly"/>
    <property type="evidence" value="ECO:0007669"/>
    <property type="project" value="UniProtKB-KW"/>
</dbReference>
<dbReference type="Pfam" id="PF22642">
    <property type="entry name" value="MinC_N_1"/>
    <property type="match status" value="1"/>
</dbReference>
<evidence type="ECO:0000259" key="7">
    <source>
        <dbReference type="Pfam" id="PF03775"/>
    </source>
</evidence>
<dbReference type="GO" id="GO:0000902">
    <property type="term" value="P:cell morphogenesis"/>
    <property type="evidence" value="ECO:0007669"/>
    <property type="project" value="InterPro"/>
</dbReference>
<dbReference type="OrthoDB" id="9790810at2"/>
<dbReference type="HAMAP" id="MF_00267">
    <property type="entry name" value="MinC"/>
    <property type="match status" value="1"/>
</dbReference>
<evidence type="ECO:0000256" key="3">
    <source>
        <dbReference type="ARBA" id="ARBA00023210"/>
    </source>
</evidence>
<dbReference type="KEGG" id="bwh:A9C19_05465"/>
<dbReference type="Pfam" id="PF03775">
    <property type="entry name" value="MinC_C"/>
    <property type="match status" value="1"/>
</dbReference>
<gene>
    <name evidence="6" type="primary">minC</name>
    <name evidence="9" type="ORF">A9C19_05465</name>
</gene>
<feature type="domain" description="Septum formation inhibitor MinC C-terminal" evidence="7">
    <location>
        <begin position="108"/>
        <end position="208"/>
    </location>
</feature>
<evidence type="ECO:0000259" key="8">
    <source>
        <dbReference type="Pfam" id="PF22642"/>
    </source>
</evidence>
<keyword evidence="10" id="KW-1185">Reference proteome</keyword>
<dbReference type="InterPro" id="IPR016098">
    <property type="entry name" value="CAP/MinC_C"/>
</dbReference>
<dbReference type="NCBIfam" id="TIGR01222">
    <property type="entry name" value="minC"/>
    <property type="match status" value="1"/>
</dbReference>
<evidence type="ECO:0000313" key="10">
    <source>
        <dbReference type="Proteomes" id="UP000181936"/>
    </source>
</evidence>
<keyword evidence="4 6" id="KW-0131">Cell cycle</keyword>
<dbReference type="Proteomes" id="UP000181936">
    <property type="component" value="Chromosome"/>
</dbReference>
<dbReference type="STRING" id="1547283.A9C19_05465"/>
<proteinExistence type="inferred from homology"/>
<keyword evidence="2 6" id="KW-0132">Cell division</keyword>
<dbReference type="InterPro" id="IPR055219">
    <property type="entry name" value="MinC_N_1"/>
</dbReference>
<evidence type="ECO:0000256" key="1">
    <source>
        <dbReference type="ARBA" id="ARBA00006291"/>
    </source>
</evidence>
<evidence type="ECO:0000256" key="5">
    <source>
        <dbReference type="ARBA" id="ARBA00046874"/>
    </source>
</evidence>
<dbReference type="InterPro" id="IPR013033">
    <property type="entry name" value="MinC"/>
</dbReference>
<name>A0A1L3MPF4_9BACI</name>
<dbReference type="InterPro" id="IPR036145">
    <property type="entry name" value="MinC_C_sf"/>
</dbReference>
<dbReference type="Gene3D" id="3.30.160.540">
    <property type="match status" value="1"/>
</dbReference>
<dbReference type="GO" id="GO:1901891">
    <property type="term" value="P:regulation of cell septum assembly"/>
    <property type="evidence" value="ECO:0007669"/>
    <property type="project" value="InterPro"/>
</dbReference>
<feature type="domain" description="Septum site-determining protein MinC N-terminal" evidence="8">
    <location>
        <begin position="9"/>
        <end position="86"/>
    </location>
</feature>
<keyword evidence="3 6" id="KW-0717">Septation</keyword>
<comment type="similarity">
    <text evidence="1 6">Belongs to the MinC family.</text>
</comment>
<evidence type="ECO:0000256" key="4">
    <source>
        <dbReference type="ARBA" id="ARBA00023306"/>
    </source>
</evidence>
<dbReference type="PANTHER" id="PTHR34108:SF1">
    <property type="entry name" value="SEPTUM SITE-DETERMINING PROTEIN MINC"/>
    <property type="match status" value="1"/>
</dbReference>
<dbReference type="PANTHER" id="PTHR34108">
    <property type="entry name" value="SEPTUM SITE-DETERMINING PROTEIN MINC"/>
    <property type="match status" value="1"/>
</dbReference>
<dbReference type="SUPFAM" id="SSF63848">
    <property type="entry name" value="Cell-division inhibitor MinC, C-terminal domain"/>
    <property type="match status" value="1"/>
</dbReference>
<dbReference type="InterPro" id="IPR005526">
    <property type="entry name" value="Septum_form_inhib_MinC_C"/>
</dbReference>
<comment type="subunit">
    <text evidence="5 6">Interacts with MinD and FtsZ.</text>
</comment>
<accession>A0A1L3MPF4</accession>